<organism evidence="2 3">
    <name type="scientific">Armatimonas rosea</name>
    <dbReference type="NCBI Taxonomy" id="685828"/>
    <lineage>
        <taxon>Bacteria</taxon>
        <taxon>Bacillati</taxon>
        <taxon>Armatimonadota</taxon>
        <taxon>Armatimonadia</taxon>
        <taxon>Armatimonadales</taxon>
        <taxon>Armatimonadaceae</taxon>
        <taxon>Armatimonas</taxon>
    </lineage>
</organism>
<keyword evidence="1" id="KW-0812">Transmembrane</keyword>
<evidence type="ECO:0000313" key="2">
    <source>
        <dbReference type="EMBL" id="MBB6048944.1"/>
    </source>
</evidence>
<reference evidence="2 3" key="1">
    <citation type="submission" date="2020-08" db="EMBL/GenBank/DDBJ databases">
        <title>Genomic Encyclopedia of Type Strains, Phase IV (KMG-IV): sequencing the most valuable type-strain genomes for metagenomic binning, comparative biology and taxonomic classification.</title>
        <authorList>
            <person name="Goeker M."/>
        </authorList>
    </citation>
    <scope>NUCLEOTIDE SEQUENCE [LARGE SCALE GENOMIC DNA]</scope>
    <source>
        <strain evidence="2 3">DSM 23562</strain>
    </source>
</reference>
<dbReference type="RefSeq" id="WP_184192564.1">
    <property type="nucleotide sequence ID" value="NZ_JACHGW010000001.1"/>
</dbReference>
<comment type="caution">
    <text evidence="2">The sequence shown here is derived from an EMBL/GenBank/DDBJ whole genome shotgun (WGS) entry which is preliminary data.</text>
</comment>
<keyword evidence="3" id="KW-1185">Reference proteome</keyword>
<accession>A0A7W9SN69</accession>
<dbReference type="EMBL" id="JACHGW010000001">
    <property type="protein sequence ID" value="MBB6048944.1"/>
    <property type="molecule type" value="Genomic_DNA"/>
</dbReference>
<gene>
    <name evidence="2" type="ORF">HNQ39_000706</name>
</gene>
<evidence type="ECO:0000256" key="1">
    <source>
        <dbReference type="SAM" id="Phobius"/>
    </source>
</evidence>
<keyword evidence="1" id="KW-1133">Transmembrane helix</keyword>
<protein>
    <submittedName>
        <fullName evidence="2">Uncharacterized protein</fullName>
    </submittedName>
</protein>
<proteinExistence type="predicted"/>
<feature type="transmembrane region" description="Helical" evidence="1">
    <location>
        <begin position="31"/>
        <end position="50"/>
    </location>
</feature>
<dbReference type="Proteomes" id="UP000520814">
    <property type="component" value="Unassembled WGS sequence"/>
</dbReference>
<dbReference type="AlphaFoldDB" id="A0A7W9SN69"/>
<sequence>MDSQIPLALANFNVWYAEKRMLGTLRRRQRALGRFFAVVLLALQVFTQIGHYREHRPSFVAERHARHHAPTRHTDYNAIQTKDLCALCVLSSSSATLAYPVLQASRRLSASCEAPFLPWRTVLAARSVRHAPPRAPPVA</sequence>
<evidence type="ECO:0000313" key="3">
    <source>
        <dbReference type="Proteomes" id="UP000520814"/>
    </source>
</evidence>
<keyword evidence="1" id="KW-0472">Membrane</keyword>
<name>A0A7W9SN69_ARMRO</name>